<dbReference type="OrthoDB" id="9804207at2"/>
<evidence type="ECO:0000256" key="2">
    <source>
        <dbReference type="ARBA" id="ARBA00023002"/>
    </source>
</evidence>
<gene>
    <name evidence="4" type="ORF">C8N47_11244</name>
</gene>
<dbReference type="PANTHER" id="PTHR43673:SF10">
    <property type="entry name" value="NADH DEHYDROGENASE_NAD(P)H NITROREDUCTASE XCC3605-RELATED"/>
    <property type="match status" value="1"/>
</dbReference>
<dbReference type="GO" id="GO:0016491">
    <property type="term" value="F:oxidoreductase activity"/>
    <property type="evidence" value="ECO:0007669"/>
    <property type="project" value="UniProtKB-KW"/>
</dbReference>
<proteinExistence type="inferred from homology"/>
<evidence type="ECO:0000313" key="4">
    <source>
        <dbReference type="EMBL" id="PTN07882.1"/>
    </source>
</evidence>
<evidence type="ECO:0000256" key="1">
    <source>
        <dbReference type="ARBA" id="ARBA00007118"/>
    </source>
</evidence>
<feature type="domain" description="Nitroreductase" evidence="3">
    <location>
        <begin position="8"/>
        <end position="150"/>
    </location>
</feature>
<organism evidence="4 5">
    <name type="scientific">Mangrovibacterium marinum</name>
    <dbReference type="NCBI Taxonomy" id="1639118"/>
    <lineage>
        <taxon>Bacteria</taxon>
        <taxon>Pseudomonadati</taxon>
        <taxon>Bacteroidota</taxon>
        <taxon>Bacteroidia</taxon>
        <taxon>Marinilabiliales</taxon>
        <taxon>Prolixibacteraceae</taxon>
        <taxon>Mangrovibacterium</taxon>
    </lineage>
</organism>
<dbReference type="InterPro" id="IPR023312">
    <property type="entry name" value="Put_nitroreductase_C_bac"/>
</dbReference>
<dbReference type="RefSeq" id="WP_107822865.1">
    <property type="nucleotide sequence ID" value="NZ_OY782574.1"/>
</dbReference>
<dbReference type="InterPro" id="IPR029479">
    <property type="entry name" value="Nitroreductase"/>
</dbReference>
<dbReference type="Gene3D" id="2.20.180.10">
    <property type="entry name" value="putative fmn-dependent nitroreductase like domains"/>
    <property type="match status" value="1"/>
</dbReference>
<dbReference type="CDD" id="cd02062">
    <property type="entry name" value="Nitro_FMN_reductase"/>
    <property type="match status" value="1"/>
</dbReference>
<protein>
    <submittedName>
        <fullName evidence="4">Nitroreductase</fullName>
    </submittedName>
</protein>
<dbReference type="PANTHER" id="PTHR43673">
    <property type="entry name" value="NAD(P)H NITROREDUCTASE YDGI-RELATED"/>
    <property type="match status" value="1"/>
</dbReference>
<reference evidence="4 5" key="1">
    <citation type="submission" date="2018-04" db="EMBL/GenBank/DDBJ databases">
        <title>Genomic Encyclopedia of Archaeal and Bacterial Type Strains, Phase II (KMG-II): from individual species to whole genera.</title>
        <authorList>
            <person name="Goeker M."/>
        </authorList>
    </citation>
    <scope>NUCLEOTIDE SEQUENCE [LARGE SCALE GENOMIC DNA]</scope>
    <source>
        <strain evidence="4 5">DSM 28823</strain>
    </source>
</reference>
<evidence type="ECO:0000259" key="3">
    <source>
        <dbReference type="Pfam" id="PF00881"/>
    </source>
</evidence>
<dbReference type="Pfam" id="PF00881">
    <property type="entry name" value="Nitroreductase"/>
    <property type="match status" value="1"/>
</dbReference>
<accession>A0A2T5C004</accession>
<sequence length="189" mass="21669">MLNDLLKRNRSYRRFDERERISGEQLSEWISLTRYCASGRNAQPLKYIPVTEKGDCDKLFPTLAWAGYLKDWPGPRDGERPAAYIILVNDTEIATNYFCDDGIAAQSILLGAVEAGYGGCMIAAVKRDALREQFGIPERYQIVMVLALGKPIEKVVLEEMKDGDFKYWRDERAVHHVPKRSLDELILKR</sequence>
<evidence type="ECO:0000313" key="5">
    <source>
        <dbReference type="Proteomes" id="UP000243525"/>
    </source>
</evidence>
<dbReference type="SUPFAM" id="SSF55469">
    <property type="entry name" value="FMN-dependent nitroreductase-like"/>
    <property type="match status" value="1"/>
</dbReference>
<keyword evidence="2" id="KW-0560">Oxidoreductase</keyword>
<keyword evidence="5" id="KW-1185">Reference proteome</keyword>
<dbReference type="Proteomes" id="UP000243525">
    <property type="component" value="Unassembled WGS sequence"/>
</dbReference>
<dbReference type="AlphaFoldDB" id="A0A2T5C004"/>
<dbReference type="EMBL" id="QAAD01000012">
    <property type="protein sequence ID" value="PTN07882.1"/>
    <property type="molecule type" value="Genomic_DNA"/>
</dbReference>
<dbReference type="InterPro" id="IPR000415">
    <property type="entry name" value="Nitroreductase-like"/>
</dbReference>
<comment type="similarity">
    <text evidence="1">Belongs to the nitroreductase family.</text>
</comment>
<name>A0A2T5C004_9BACT</name>
<dbReference type="Gene3D" id="3.40.109.10">
    <property type="entry name" value="NADH Oxidase"/>
    <property type="match status" value="1"/>
</dbReference>
<comment type="caution">
    <text evidence="4">The sequence shown here is derived from an EMBL/GenBank/DDBJ whole genome shotgun (WGS) entry which is preliminary data.</text>
</comment>